<sequence length="398" mass="45198">MRRQGSSCMLLPKSGDACKHRSVTIINREDLPSYSCERFYLLSELQQRAHSSVFLSDQEDNSTQGTTSTAPDDDSDLVGENLGQFALLYLFWKPDMTEDTTEFIEQHILPQVQQLQTMRTVVNSMPSLDRPSISGVIHRRENEDSQVEVDHPDDAKDEEGEATISIYIVVDRLCACDLVDASDPLESTRKMEQQYRNEEVKIEDLAKKVAVHEQLRDLCEGITVGLSNHERCAPGLEACSDAVAWGAKERRTALASMKTEDDGRSALGIVANEPNDLLGLQSESTTDAAQGVMQMRLSTEWNGQGNLKSFAERAQSFWRQQRGLVDTQKLTCRRIISRKRRIPARINPGEMNDFLINGLALLFIFGYLFFHLWSDLQDLIYYFDPSAWDNFIQRLRSF</sequence>
<proteinExistence type="predicted"/>
<keyword evidence="1" id="KW-0175">Coiled coil</keyword>
<dbReference type="Proteomes" id="UP000198406">
    <property type="component" value="Unassembled WGS sequence"/>
</dbReference>
<evidence type="ECO:0000313" key="4">
    <source>
        <dbReference type="EMBL" id="GAX14709.1"/>
    </source>
</evidence>
<keyword evidence="3" id="KW-1133">Transmembrane helix</keyword>
<gene>
    <name evidence="4" type="ORF">FisN_11Hh250</name>
</gene>
<dbReference type="OrthoDB" id="48460at2759"/>
<keyword evidence="3" id="KW-0812">Transmembrane</keyword>
<keyword evidence="5" id="KW-1185">Reference proteome</keyword>
<evidence type="ECO:0000256" key="3">
    <source>
        <dbReference type="SAM" id="Phobius"/>
    </source>
</evidence>
<accession>A0A1Z5JL50</accession>
<evidence type="ECO:0000313" key="5">
    <source>
        <dbReference type="Proteomes" id="UP000198406"/>
    </source>
</evidence>
<protein>
    <submittedName>
        <fullName evidence="4">Uncharacterized protein</fullName>
    </submittedName>
</protein>
<dbReference type="InParanoid" id="A0A1Z5JL50"/>
<evidence type="ECO:0000256" key="1">
    <source>
        <dbReference type="SAM" id="Coils"/>
    </source>
</evidence>
<evidence type="ECO:0000256" key="2">
    <source>
        <dbReference type="SAM" id="MobiDB-lite"/>
    </source>
</evidence>
<dbReference type="AlphaFoldDB" id="A0A1Z5JL50"/>
<reference evidence="4 5" key="1">
    <citation type="journal article" date="2015" name="Plant Cell">
        <title>Oil accumulation by the oleaginous diatom Fistulifera solaris as revealed by the genome and transcriptome.</title>
        <authorList>
            <person name="Tanaka T."/>
            <person name="Maeda Y."/>
            <person name="Veluchamy A."/>
            <person name="Tanaka M."/>
            <person name="Abida H."/>
            <person name="Marechal E."/>
            <person name="Bowler C."/>
            <person name="Muto M."/>
            <person name="Sunaga Y."/>
            <person name="Tanaka M."/>
            <person name="Yoshino T."/>
            <person name="Taniguchi T."/>
            <person name="Fukuda Y."/>
            <person name="Nemoto M."/>
            <person name="Matsumoto M."/>
            <person name="Wong P.S."/>
            <person name="Aburatani S."/>
            <person name="Fujibuchi W."/>
        </authorList>
    </citation>
    <scope>NUCLEOTIDE SEQUENCE [LARGE SCALE GENOMIC DNA]</scope>
    <source>
        <strain evidence="4 5">JPCC DA0580</strain>
    </source>
</reference>
<comment type="caution">
    <text evidence="4">The sequence shown here is derived from an EMBL/GenBank/DDBJ whole genome shotgun (WGS) entry which is preliminary data.</text>
</comment>
<feature type="transmembrane region" description="Helical" evidence="3">
    <location>
        <begin position="354"/>
        <end position="373"/>
    </location>
</feature>
<feature type="compositionally biased region" description="Polar residues" evidence="2">
    <location>
        <begin position="53"/>
        <end position="70"/>
    </location>
</feature>
<keyword evidence="3" id="KW-0472">Membrane</keyword>
<organism evidence="4 5">
    <name type="scientific">Fistulifera solaris</name>
    <name type="common">Oleaginous diatom</name>
    <dbReference type="NCBI Taxonomy" id="1519565"/>
    <lineage>
        <taxon>Eukaryota</taxon>
        <taxon>Sar</taxon>
        <taxon>Stramenopiles</taxon>
        <taxon>Ochrophyta</taxon>
        <taxon>Bacillariophyta</taxon>
        <taxon>Bacillariophyceae</taxon>
        <taxon>Bacillariophycidae</taxon>
        <taxon>Naviculales</taxon>
        <taxon>Naviculaceae</taxon>
        <taxon>Fistulifera</taxon>
    </lineage>
</organism>
<name>A0A1Z5JL50_FISSO</name>
<dbReference type="EMBL" id="BDSP01000082">
    <property type="protein sequence ID" value="GAX14709.1"/>
    <property type="molecule type" value="Genomic_DNA"/>
</dbReference>
<feature type="region of interest" description="Disordered" evidence="2">
    <location>
        <begin position="53"/>
        <end position="76"/>
    </location>
</feature>
<feature type="coiled-coil region" evidence="1">
    <location>
        <begin position="188"/>
        <end position="215"/>
    </location>
</feature>